<accession>U6REX2</accession>
<dbReference type="GO" id="GO:0009279">
    <property type="term" value="C:cell outer membrane"/>
    <property type="evidence" value="ECO:0007669"/>
    <property type="project" value="UniProtKB-SubCell"/>
</dbReference>
<dbReference type="HOGENOM" id="CLU_044831_0_0_10"/>
<evidence type="ECO:0000256" key="6">
    <source>
        <dbReference type="ARBA" id="ARBA00023136"/>
    </source>
</evidence>
<keyword evidence="7" id="KW-0998">Cell outer membrane</keyword>
<evidence type="ECO:0000256" key="7">
    <source>
        <dbReference type="ARBA" id="ARBA00023237"/>
    </source>
</evidence>
<evidence type="ECO:0000313" key="10">
    <source>
        <dbReference type="Proteomes" id="UP000017831"/>
    </source>
</evidence>
<dbReference type="InterPro" id="IPR003423">
    <property type="entry name" value="OMP_efflux"/>
</dbReference>
<keyword evidence="5" id="KW-0812">Transmembrane</keyword>
<dbReference type="PATRIC" id="fig|1121098.3.peg.2042"/>
<dbReference type="PANTHER" id="PTHR30026:SF20">
    <property type="entry name" value="OUTER MEMBRANE PROTEIN TOLC"/>
    <property type="match status" value="1"/>
</dbReference>
<evidence type="ECO:0000256" key="5">
    <source>
        <dbReference type="ARBA" id="ARBA00022692"/>
    </source>
</evidence>
<dbReference type="AlphaFoldDB" id="U6REX2"/>
<keyword evidence="8" id="KW-0175">Coiled coil</keyword>
<dbReference type="GO" id="GO:0015288">
    <property type="term" value="F:porin activity"/>
    <property type="evidence" value="ECO:0007669"/>
    <property type="project" value="TreeGrafter"/>
</dbReference>
<evidence type="ECO:0000256" key="4">
    <source>
        <dbReference type="ARBA" id="ARBA00022452"/>
    </source>
</evidence>
<keyword evidence="3" id="KW-0813">Transport</keyword>
<dbReference type="GO" id="GO:0015562">
    <property type="term" value="F:efflux transmembrane transporter activity"/>
    <property type="evidence" value="ECO:0007669"/>
    <property type="project" value="InterPro"/>
</dbReference>
<dbReference type="Pfam" id="PF02321">
    <property type="entry name" value="OEP"/>
    <property type="match status" value="2"/>
</dbReference>
<comment type="subcellular location">
    <subcellularLocation>
        <location evidence="1">Cell outer membrane</location>
    </subcellularLocation>
</comment>
<proteinExistence type="inferred from homology"/>
<gene>
    <name evidence="9" type="ORF">HMPREF1534_02010</name>
</gene>
<keyword evidence="4" id="KW-1134">Transmembrane beta strand</keyword>
<dbReference type="STRING" id="1121098.HMPREF1534_02010"/>
<dbReference type="Gene3D" id="1.20.1600.10">
    <property type="entry name" value="Outer membrane efflux proteins (OEP)"/>
    <property type="match status" value="1"/>
</dbReference>
<sequence length="487" mass="56095">MVIALSMTAGAQTQVKEHRRSITLDEAIVIARTQSVDAAVALNELKTAYWEYRTFRANLLPEMNLKATLPSYNKKYNSYQQEDGTYTYVRNNNLQMSGELSIDQSIWFTGGTLSLNSSLDFLKQLDGDKSKRYMSVPIALTLNQPIFGVNNIKWDRRIEPVRYAEAKASFLSATENVTRTTINYFFNLLLAKENVNIARQNLENAQKLHEVAKAKRSMGQISENDLLQLELNVLDARSTLTDNESTLKSRMFQLRSFLALSEDEDLEPVVPESIPSVLLNYDDVLDKALTNNSFAQNIRRRQLEADYEVAKAKGDLREITLYAQVGFTGTNNELNTVYHNLKDNQIVEVGFKIPILDWGKRRGKVKIAKSNRDVVESRLRQETMNFNQDLFILVEQFNNQQMQLQIANEADKIAEKRYNTNVETFMIGKISTLDLNDSQLKKDEARQKHINELYAYWSYYYQIRSLTLWDFTDNTGIDADFEKIIKQ</sequence>
<dbReference type="InterPro" id="IPR051906">
    <property type="entry name" value="TolC-like"/>
</dbReference>
<evidence type="ECO:0008006" key="11">
    <source>
        <dbReference type="Google" id="ProtNLM"/>
    </source>
</evidence>
<dbReference type="Proteomes" id="UP000017831">
    <property type="component" value="Unassembled WGS sequence"/>
</dbReference>
<dbReference type="EMBL" id="AQHY01000025">
    <property type="protein sequence ID" value="EOA54617.1"/>
    <property type="molecule type" value="Genomic_DNA"/>
</dbReference>
<organism evidence="9 10">
    <name type="scientific">Phocaeicola massiliensis B84634 = Timone 84634 = DSM 17679 = JCM 13223</name>
    <dbReference type="NCBI Taxonomy" id="1121098"/>
    <lineage>
        <taxon>Bacteria</taxon>
        <taxon>Pseudomonadati</taxon>
        <taxon>Bacteroidota</taxon>
        <taxon>Bacteroidia</taxon>
        <taxon>Bacteroidales</taxon>
        <taxon>Bacteroidaceae</taxon>
        <taxon>Phocaeicola</taxon>
    </lineage>
</organism>
<feature type="coiled-coil region" evidence="8">
    <location>
        <begin position="188"/>
        <end position="215"/>
    </location>
</feature>
<dbReference type="SUPFAM" id="SSF56954">
    <property type="entry name" value="Outer membrane efflux proteins (OEP)"/>
    <property type="match status" value="1"/>
</dbReference>
<keyword evidence="10" id="KW-1185">Reference proteome</keyword>
<dbReference type="PANTHER" id="PTHR30026">
    <property type="entry name" value="OUTER MEMBRANE PROTEIN TOLC"/>
    <property type="match status" value="1"/>
</dbReference>
<comment type="caution">
    <text evidence="9">The sequence shown here is derived from an EMBL/GenBank/DDBJ whole genome shotgun (WGS) entry which is preliminary data.</text>
</comment>
<keyword evidence="6" id="KW-0472">Membrane</keyword>
<dbReference type="eggNOG" id="COG1538">
    <property type="taxonomic scope" value="Bacteria"/>
</dbReference>
<evidence type="ECO:0000256" key="2">
    <source>
        <dbReference type="ARBA" id="ARBA00007613"/>
    </source>
</evidence>
<name>U6REX2_9BACT</name>
<protein>
    <recommendedName>
        <fullName evidence="11">Outer membrane efflux protein</fullName>
    </recommendedName>
</protein>
<reference evidence="9 10" key="1">
    <citation type="submission" date="2013-04" db="EMBL/GenBank/DDBJ databases">
        <title>The Genome Sequence of Bacteroides massiliensis DSM 17679.</title>
        <authorList>
            <consortium name="The Broad Institute Genomics Platform"/>
            <person name="Earl A."/>
            <person name="Ward D."/>
            <person name="Feldgarden M."/>
            <person name="Gevers D."/>
            <person name="Martens E."/>
            <person name="Fenner L."/>
            <person name="Roux V."/>
            <person name="Mallet M.N."/>
            <person name="Raoult D."/>
            <person name="Walker B."/>
            <person name="Young S."/>
            <person name="Zeng Q."/>
            <person name="Gargeya S."/>
            <person name="Fitzgerald M."/>
            <person name="Haas B."/>
            <person name="Abouelleil A."/>
            <person name="Allen A.W."/>
            <person name="Alvarado L."/>
            <person name="Arachchi H.M."/>
            <person name="Berlin A.M."/>
            <person name="Chapman S.B."/>
            <person name="Gainer-Dewar J."/>
            <person name="Goldberg J."/>
            <person name="Griggs A."/>
            <person name="Gujja S."/>
            <person name="Hansen M."/>
            <person name="Howarth C."/>
            <person name="Imamovic A."/>
            <person name="Ireland A."/>
            <person name="Larimer J."/>
            <person name="McCowan C."/>
            <person name="Murphy C."/>
            <person name="Pearson M."/>
            <person name="Poon T.W."/>
            <person name="Priest M."/>
            <person name="Roberts A."/>
            <person name="Saif S."/>
            <person name="Shea T."/>
            <person name="Sisk P."/>
            <person name="Sykes S."/>
            <person name="Wortman J."/>
            <person name="Nusbaum C."/>
            <person name="Birren B."/>
        </authorList>
    </citation>
    <scope>NUCLEOTIDE SEQUENCE [LARGE SCALE GENOMIC DNA]</scope>
    <source>
        <strain evidence="10">B84634 / Timone 84634 / DSM 17679 / JCM 13223</strain>
    </source>
</reference>
<evidence type="ECO:0000256" key="8">
    <source>
        <dbReference type="SAM" id="Coils"/>
    </source>
</evidence>
<evidence type="ECO:0000313" key="9">
    <source>
        <dbReference type="EMBL" id="EOA54617.1"/>
    </source>
</evidence>
<evidence type="ECO:0000256" key="3">
    <source>
        <dbReference type="ARBA" id="ARBA00022448"/>
    </source>
</evidence>
<comment type="similarity">
    <text evidence="2">Belongs to the outer membrane factor (OMF) (TC 1.B.17) family.</text>
</comment>
<evidence type="ECO:0000256" key="1">
    <source>
        <dbReference type="ARBA" id="ARBA00004442"/>
    </source>
</evidence>
<dbReference type="GO" id="GO:1990281">
    <property type="term" value="C:efflux pump complex"/>
    <property type="evidence" value="ECO:0007669"/>
    <property type="project" value="TreeGrafter"/>
</dbReference>